<evidence type="ECO:0000313" key="3">
    <source>
        <dbReference type="Proteomes" id="UP000706124"/>
    </source>
</evidence>
<organism evidence="2 3">
    <name type="scientific">Claviceps pazoutovae</name>
    <dbReference type="NCBI Taxonomy" id="1649127"/>
    <lineage>
        <taxon>Eukaryota</taxon>
        <taxon>Fungi</taxon>
        <taxon>Dikarya</taxon>
        <taxon>Ascomycota</taxon>
        <taxon>Pezizomycotina</taxon>
        <taxon>Sordariomycetes</taxon>
        <taxon>Hypocreomycetidae</taxon>
        <taxon>Hypocreales</taxon>
        <taxon>Clavicipitaceae</taxon>
        <taxon>Claviceps</taxon>
    </lineage>
</organism>
<gene>
    <name evidence="2" type="ORF">E4U60_006401</name>
</gene>
<feature type="compositionally biased region" description="Basic and acidic residues" evidence="1">
    <location>
        <begin position="1"/>
        <end position="12"/>
    </location>
</feature>
<dbReference type="AlphaFoldDB" id="A0A9P7M6Z9"/>
<accession>A0A9P7M6Z9</accession>
<dbReference type="Proteomes" id="UP000706124">
    <property type="component" value="Unassembled WGS sequence"/>
</dbReference>
<evidence type="ECO:0000256" key="1">
    <source>
        <dbReference type="SAM" id="MobiDB-lite"/>
    </source>
</evidence>
<evidence type="ECO:0000313" key="2">
    <source>
        <dbReference type="EMBL" id="KAG5931152.1"/>
    </source>
</evidence>
<dbReference type="EMBL" id="SRPO01000618">
    <property type="protein sequence ID" value="KAG5931152.1"/>
    <property type="molecule type" value="Genomic_DNA"/>
</dbReference>
<dbReference type="OrthoDB" id="4950772at2759"/>
<name>A0A9P7M6Z9_9HYPO</name>
<keyword evidence="3" id="KW-1185">Reference proteome</keyword>
<proteinExistence type="predicted"/>
<feature type="region of interest" description="Disordered" evidence="1">
    <location>
        <begin position="1"/>
        <end position="54"/>
    </location>
</feature>
<comment type="caution">
    <text evidence="2">The sequence shown here is derived from an EMBL/GenBank/DDBJ whole genome shotgun (WGS) entry which is preliminary data.</text>
</comment>
<reference evidence="2 3" key="1">
    <citation type="journal article" date="2020" name="bioRxiv">
        <title>Whole genome comparisons of ergot fungi reveals the divergence and evolution of species within the genus Claviceps are the result of varying mechanisms driving genome evolution and host range expansion.</title>
        <authorList>
            <person name="Wyka S.A."/>
            <person name="Mondo S.J."/>
            <person name="Liu M."/>
            <person name="Dettman J."/>
            <person name="Nalam V."/>
            <person name="Broders K.D."/>
        </authorList>
    </citation>
    <scope>NUCLEOTIDE SEQUENCE [LARGE SCALE GENOMIC DNA]</scope>
    <source>
        <strain evidence="2 3">CCC 1485</strain>
    </source>
</reference>
<sequence>MRKANDSHGAESRKRRRESVSDGEESSDSARGERHTVRSQAQRPARELKHAESIVTVRMPTKLLTTTWSLGSNRPLNRRHVQKLKKAFLELGGPRRDLKEHHLKVLGTSAEVKRMMNELGSQNGAKQAEGMLDFTTWPDVNGREQLELLAGQHRIRALEEWVKDAKLGKKELW</sequence>
<protein>
    <submittedName>
        <fullName evidence="2">Uncharacterized protein</fullName>
    </submittedName>
</protein>